<dbReference type="PANTHER" id="PTHR43451">
    <property type="entry name" value="ACETYLTRANSFERASE (GNAT) FAMILY PROTEIN"/>
    <property type="match status" value="1"/>
</dbReference>
<gene>
    <name evidence="1" type="ORF">FY536_01005</name>
</gene>
<dbReference type="InterPro" id="IPR000182">
    <property type="entry name" value="GNAT_dom"/>
</dbReference>
<dbReference type="PROSITE" id="PS51186">
    <property type="entry name" value="GNAT"/>
    <property type="match status" value="1"/>
</dbReference>
<name>A0A7H1MKF3_9LACO</name>
<reference evidence="1 2" key="1">
    <citation type="submission" date="2019-08" db="EMBL/GenBank/DDBJ databases">
        <authorList>
            <person name="Chang H.C."/>
            <person name="Mun S.Y."/>
        </authorList>
    </citation>
    <scope>NUCLEOTIDE SEQUENCE [LARGE SCALE GENOMIC DNA]</scope>
    <source>
        <strain evidence="1 2">SK</strain>
    </source>
</reference>
<dbReference type="GO" id="GO:0016747">
    <property type="term" value="F:acyltransferase activity, transferring groups other than amino-acyl groups"/>
    <property type="evidence" value="ECO:0007669"/>
    <property type="project" value="InterPro"/>
</dbReference>
<evidence type="ECO:0000313" key="2">
    <source>
        <dbReference type="Proteomes" id="UP000516446"/>
    </source>
</evidence>
<dbReference type="OMA" id="LFYETVH"/>
<dbReference type="RefSeq" id="WP_006845593.1">
    <property type="nucleotide sequence ID" value="NZ_CP026847.1"/>
</dbReference>
<dbReference type="PANTHER" id="PTHR43451:SF1">
    <property type="entry name" value="ACETYLTRANSFERASE"/>
    <property type="match status" value="1"/>
</dbReference>
<dbReference type="AlphaFoldDB" id="A0A7H1MKF3"/>
<organism evidence="1 2">
    <name type="scientific">Weissella koreensis</name>
    <dbReference type="NCBI Taxonomy" id="165096"/>
    <lineage>
        <taxon>Bacteria</taxon>
        <taxon>Bacillati</taxon>
        <taxon>Bacillota</taxon>
        <taxon>Bacilli</taxon>
        <taxon>Lactobacillales</taxon>
        <taxon>Lactobacillaceae</taxon>
        <taxon>Weissella</taxon>
    </lineage>
</organism>
<dbReference type="Pfam" id="PF13673">
    <property type="entry name" value="Acetyltransf_10"/>
    <property type="match status" value="1"/>
</dbReference>
<dbReference type="CDD" id="cd04301">
    <property type="entry name" value="NAT_SF"/>
    <property type="match status" value="1"/>
</dbReference>
<proteinExistence type="predicted"/>
<dbReference type="InterPro" id="IPR052564">
    <property type="entry name" value="N-acetyltrans/Recomb-assoc"/>
</dbReference>
<dbReference type="SUPFAM" id="SSF55729">
    <property type="entry name" value="Acyl-CoA N-acyltransferases (Nat)"/>
    <property type="match status" value="1"/>
</dbReference>
<sequence>MIIRQYSDNDLKSIIDIFFTAILSIDTSYSVEQLKAWGNIDKRDELMLIWQYELQKTYTLVAIKDDKIVGFSNIKNDGYIDLMYVLPEYQHQKIATKILKELEIHAYELELKEMTVHASAIAKSMFQNQGFKILLKQSVIRDHVELYNYKMYKKL</sequence>
<dbReference type="Gene3D" id="3.40.630.30">
    <property type="match status" value="1"/>
</dbReference>
<dbReference type="InterPro" id="IPR016181">
    <property type="entry name" value="Acyl_CoA_acyltransferase"/>
</dbReference>
<protein>
    <submittedName>
        <fullName evidence="1">GNAT family N-acetyltransferase</fullName>
    </submittedName>
</protein>
<accession>A0A7H1MKF3</accession>
<dbReference type="Proteomes" id="UP000516446">
    <property type="component" value="Chromosome"/>
</dbReference>
<keyword evidence="2" id="KW-1185">Reference proteome</keyword>
<dbReference type="EMBL" id="CP043431">
    <property type="protein sequence ID" value="QNT63939.1"/>
    <property type="molecule type" value="Genomic_DNA"/>
</dbReference>
<evidence type="ECO:0000313" key="1">
    <source>
        <dbReference type="EMBL" id="QNT63939.1"/>
    </source>
</evidence>
<keyword evidence="1" id="KW-0808">Transferase</keyword>